<evidence type="ECO:0000256" key="1">
    <source>
        <dbReference type="PIRSR" id="PIRSR017388-1"/>
    </source>
</evidence>
<feature type="active site" description="Charge relay system" evidence="1">
    <location>
        <position position="197"/>
    </location>
</feature>
<dbReference type="InterPro" id="IPR050266">
    <property type="entry name" value="AB_hydrolase_sf"/>
</dbReference>
<gene>
    <name evidence="3" type="ORF">I573_01335</name>
</gene>
<dbReference type="PANTHER" id="PTHR43798">
    <property type="entry name" value="MONOACYLGLYCEROL LIPASE"/>
    <property type="match status" value="1"/>
</dbReference>
<evidence type="ECO:0000313" key="4">
    <source>
        <dbReference type="Proteomes" id="UP000015961"/>
    </source>
</evidence>
<feature type="active site" description="Nucleophile" evidence="1">
    <location>
        <position position="96"/>
    </location>
</feature>
<dbReference type="PIRSF" id="PIRSF017388">
    <property type="entry name" value="Esterase_lipase"/>
    <property type="match status" value="1"/>
</dbReference>
<dbReference type="RefSeq" id="WP_016185794.1">
    <property type="nucleotide sequence ID" value="NZ_ASWO01000005.1"/>
</dbReference>
<dbReference type="Proteomes" id="UP000015961">
    <property type="component" value="Unassembled WGS sequence"/>
</dbReference>
<dbReference type="InterPro" id="IPR029058">
    <property type="entry name" value="AB_hydrolase_fold"/>
</dbReference>
<name>S0NQ41_9ENTE</name>
<dbReference type="SUPFAM" id="SSF53474">
    <property type="entry name" value="alpha/beta-Hydrolases"/>
    <property type="match status" value="1"/>
</dbReference>
<evidence type="ECO:0000313" key="3">
    <source>
        <dbReference type="EMBL" id="EOT83612.1"/>
    </source>
</evidence>
<comment type="caution">
    <text evidence="3">The sequence shown here is derived from an EMBL/GenBank/DDBJ whole genome shotgun (WGS) entry which is preliminary data.</text>
</comment>
<organism evidence="3 4">
    <name type="scientific">Enterococcus sulfureus ATCC 49903</name>
    <dbReference type="NCBI Taxonomy" id="1140003"/>
    <lineage>
        <taxon>Bacteria</taxon>
        <taxon>Bacillati</taxon>
        <taxon>Bacillota</taxon>
        <taxon>Bacilli</taxon>
        <taxon>Lactobacillales</taxon>
        <taxon>Enterococcaceae</taxon>
        <taxon>Enterococcus</taxon>
    </lineage>
</organism>
<evidence type="ECO:0000259" key="2">
    <source>
        <dbReference type="Pfam" id="PF12146"/>
    </source>
</evidence>
<dbReference type="Pfam" id="PF12146">
    <property type="entry name" value="Hydrolase_4"/>
    <property type="match status" value="1"/>
</dbReference>
<sequence length="254" mass="28648">MKKKFVTPKPIFSQQGKRAVILFHAYSGSPNDVRMLARKLEQAHYTVYTPMFKGHGTVDPHDILAQSPDEWFEEAKAAVHDVIAKGYEQVAVFGLSLGGMYAIRLLEEAIPQIIGGGSFCSPITPVETNVPKSFMWYAKMVLDTFTELDDEEKVKQLETVPQKVATQLAGIQAHSQQSFDRLRTITCPILFVQAAQDEMIPAESVFHTIQQVTDKKFTLNWYPNSGHVVTVGPERKQFEQDVLAFLETLSWNEE</sequence>
<dbReference type="InterPro" id="IPR022742">
    <property type="entry name" value="Hydrolase_4"/>
</dbReference>
<feature type="domain" description="Serine aminopeptidase S33" evidence="2">
    <location>
        <begin position="16"/>
        <end position="229"/>
    </location>
</feature>
<dbReference type="InterPro" id="IPR012354">
    <property type="entry name" value="Esterase_lipase"/>
</dbReference>
<dbReference type="GO" id="GO:0052689">
    <property type="term" value="F:carboxylic ester hydrolase activity"/>
    <property type="evidence" value="ECO:0007669"/>
    <property type="project" value="InterPro"/>
</dbReference>
<reference evidence="3 4" key="1">
    <citation type="submission" date="2013-03" db="EMBL/GenBank/DDBJ databases">
        <title>The Genome Sequence of Enterococcus sulfureus ATCC_49903 (PacBio/Illumina hybrid assembly).</title>
        <authorList>
            <consortium name="The Broad Institute Genomics Platform"/>
            <consortium name="The Broad Institute Genome Sequencing Center for Infectious Disease"/>
            <person name="Earl A."/>
            <person name="Russ C."/>
            <person name="Gilmore M."/>
            <person name="Surin D."/>
            <person name="Walker B."/>
            <person name="Young S."/>
            <person name="Zeng Q."/>
            <person name="Gargeya S."/>
            <person name="Fitzgerald M."/>
            <person name="Haas B."/>
            <person name="Abouelleil A."/>
            <person name="Allen A.W."/>
            <person name="Alvarado L."/>
            <person name="Arachchi H.M."/>
            <person name="Berlin A.M."/>
            <person name="Chapman S.B."/>
            <person name="Gainer-Dewar J."/>
            <person name="Goldberg J."/>
            <person name="Griggs A."/>
            <person name="Gujja S."/>
            <person name="Hansen M."/>
            <person name="Howarth C."/>
            <person name="Imamovic A."/>
            <person name="Ireland A."/>
            <person name="Larimer J."/>
            <person name="McCowan C."/>
            <person name="Murphy C."/>
            <person name="Pearson M."/>
            <person name="Poon T.W."/>
            <person name="Priest M."/>
            <person name="Roberts A."/>
            <person name="Saif S."/>
            <person name="Shea T."/>
            <person name="Sisk P."/>
            <person name="Sykes S."/>
            <person name="Wortman J."/>
            <person name="Nusbaum C."/>
            <person name="Birren B."/>
        </authorList>
    </citation>
    <scope>NUCLEOTIDE SEQUENCE [LARGE SCALE GENOMIC DNA]</scope>
    <source>
        <strain evidence="3 4">ATCC 49903</strain>
    </source>
</reference>
<protein>
    <recommendedName>
        <fullName evidence="2">Serine aminopeptidase S33 domain-containing protein</fullName>
    </recommendedName>
</protein>
<dbReference type="AlphaFoldDB" id="S0NQ41"/>
<dbReference type="PATRIC" id="fig|1140003.3.peg.1300"/>
<dbReference type="ESTHER" id="9ente-s0nq41">
    <property type="family name" value="CarbLipBact_1"/>
</dbReference>
<dbReference type="EMBL" id="ASWO01000005">
    <property type="protein sequence ID" value="EOT83612.1"/>
    <property type="molecule type" value="Genomic_DNA"/>
</dbReference>
<dbReference type="PANTHER" id="PTHR43798:SF33">
    <property type="entry name" value="HYDROLASE, PUTATIVE (AFU_ORTHOLOGUE AFUA_2G14860)-RELATED"/>
    <property type="match status" value="1"/>
</dbReference>
<dbReference type="GO" id="GO:0016020">
    <property type="term" value="C:membrane"/>
    <property type="evidence" value="ECO:0007669"/>
    <property type="project" value="TreeGrafter"/>
</dbReference>
<feature type="active site" description="Charge relay system" evidence="1">
    <location>
        <position position="227"/>
    </location>
</feature>
<proteinExistence type="predicted"/>
<dbReference type="eggNOG" id="COG1647">
    <property type="taxonomic scope" value="Bacteria"/>
</dbReference>
<dbReference type="STRING" id="1140003.OMY_01345"/>
<keyword evidence="4" id="KW-1185">Reference proteome</keyword>
<accession>S0NQ41</accession>
<dbReference type="Gene3D" id="3.40.50.1820">
    <property type="entry name" value="alpha/beta hydrolase"/>
    <property type="match status" value="1"/>
</dbReference>
<dbReference type="OrthoDB" id="9800213at2"/>